<keyword evidence="3" id="KW-1185">Reference proteome</keyword>
<feature type="domain" description="Carbohydrate-binding" evidence="1">
    <location>
        <begin position="51"/>
        <end position="208"/>
    </location>
</feature>
<dbReference type="Gene3D" id="2.60.40.1190">
    <property type="match status" value="1"/>
</dbReference>
<accession>A0A6M1SY92</accession>
<gene>
    <name evidence="2" type="ORF">G3569_08355</name>
</gene>
<dbReference type="PANTHER" id="PTHR35532">
    <property type="entry name" value="SIMILAR TO POLYHYDROXYALKANOATE DEPOLYMERASE"/>
    <property type="match status" value="1"/>
</dbReference>
<dbReference type="GO" id="GO:0004553">
    <property type="term" value="F:hydrolase activity, hydrolyzing O-glycosyl compounds"/>
    <property type="evidence" value="ECO:0007669"/>
    <property type="project" value="InterPro"/>
</dbReference>
<dbReference type="CDD" id="cd09620">
    <property type="entry name" value="CBM9_like_3"/>
    <property type="match status" value="1"/>
</dbReference>
<dbReference type="PANTHER" id="PTHR35532:SF5">
    <property type="entry name" value="CARBOHYDRATE-BINDING DOMAIN-CONTAINING PROTEIN"/>
    <property type="match status" value="1"/>
</dbReference>
<dbReference type="InterPro" id="IPR010502">
    <property type="entry name" value="Carb-bd_dom_fam9"/>
</dbReference>
<organism evidence="2 3">
    <name type="scientific">Fodinibius halophilus</name>
    <dbReference type="NCBI Taxonomy" id="1736908"/>
    <lineage>
        <taxon>Bacteria</taxon>
        <taxon>Pseudomonadati</taxon>
        <taxon>Balneolota</taxon>
        <taxon>Balneolia</taxon>
        <taxon>Balneolales</taxon>
        <taxon>Balneolaceae</taxon>
        <taxon>Fodinibius</taxon>
    </lineage>
</organism>
<evidence type="ECO:0000259" key="1">
    <source>
        <dbReference type="Pfam" id="PF06452"/>
    </source>
</evidence>
<protein>
    <submittedName>
        <fullName evidence="2">Carbohydrate-binding family 9-like protein</fullName>
    </submittedName>
</protein>
<evidence type="ECO:0000313" key="2">
    <source>
        <dbReference type="EMBL" id="NGP88366.1"/>
    </source>
</evidence>
<comment type="caution">
    <text evidence="2">The sequence shown here is derived from an EMBL/GenBank/DDBJ whole genome shotgun (WGS) entry which is preliminary data.</text>
</comment>
<sequence length="376" mass="43672">MDSMQKSGFTVAFLILIIVFVKPGKAQNEAPAIPFNPKKYVAPKVSSSLAVDGHLNEKGWQKAAWTDRFVDIEGGEAPKPRYQTRVKMLWDDTYLYIAAQMEEPHVWATLKKRDAVIFHDNNFEVFVDPDGDTHQYYELEVNALGTFWDLMLTEPYRTGGKAIDSWDMRNLEIGIDIQGTLNNPTDTDSGWTVELAIPWKDLEEASADGERPEMGDQWRINFSRVEWKLESQDGEYHKVVDPETQEPLSEDNWVWSPQGVVNMHYPEMWGYIQFAGADGAAFEWNEEEDIKWYLRRLYYRQYRYKEDYGTFTSDPKLLESQLLAKELGLKEQFPKLTVANIHNSSHTFEIQLKEPESGCLWYIRENGRVWSTALQQ</sequence>
<name>A0A6M1SY92_9BACT</name>
<dbReference type="Proteomes" id="UP000479132">
    <property type="component" value="Unassembled WGS sequence"/>
</dbReference>
<dbReference type="AlphaFoldDB" id="A0A6M1SY92"/>
<dbReference type="GO" id="GO:0016052">
    <property type="term" value="P:carbohydrate catabolic process"/>
    <property type="evidence" value="ECO:0007669"/>
    <property type="project" value="InterPro"/>
</dbReference>
<dbReference type="GO" id="GO:0030246">
    <property type="term" value="F:carbohydrate binding"/>
    <property type="evidence" value="ECO:0007669"/>
    <property type="project" value="InterPro"/>
</dbReference>
<dbReference type="Pfam" id="PF06452">
    <property type="entry name" value="CBM9_1"/>
    <property type="match status" value="1"/>
</dbReference>
<dbReference type="SUPFAM" id="SSF49344">
    <property type="entry name" value="CBD9-like"/>
    <property type="match status" value="1"/>
</dbReference>
<evidence type="ECO:0000313" key="3">
    <source>
        <dbReference type="Proteomes" id="UP000479132"/>
    </source>
</evidence>
<proteinExistence type="predicted"/>
<dbReference type="EMBL" id="JAALLS010000009">
    <property type="protein sequence ID" value="NGP88366.1"/>
    <property type="molecule type" value="Genomic_DNA"/>
</dbReference>
<reference evidence="2 3" key="1">
    <citation type="submission" date="2020-02" db="EMBL/GenBank/DDBJ databases">
        <title>Aliifodinibius halophilus 2W32, complete genome.</title>
        <authorList>
            <person name="Li Y."/>
            <person name="Wu S."/>
        </authorList>
    </citation>
    <scope>NUCLEOTIDE SEQUENCE [LARGE SCALE GENOMIC DNA]</scope>
    <source>
        <strain evidence="2 3">2W32</strain>
    </source>
</reference>